<keyword evidence="2" id="KW-0472">Membrane</keyword>
<feature type="region of interest" description="Disordered" evidence="1">
    <location>
        <begin position="69"/>
        <end position="91"/>
    </location>
</feature>
<protein>
    <submittedName>
        <fullName evidence="4">Uncharacterized protein</fullName>
    </submittedName>
</protein>
<keyword evidence="2" id="KW-1133">Transmembrane helix</keyword>
<evidence type="ECO:0000256" key="3">
    <source>
        <dbReference type="SAM" id="SignalP"/>
    </source>
</evidence>
<feature type="chain" id="PRO_5046460918" evidence="3">
    <location>
        <begin position="19"/>
        <end position="242"/>
    </location>
</feature>
<gene>
    <name evidence="4" type="ORF">SCAR479_11932</name>
</gene>
<comment type="caution">
    <text evidence="4">The sequence shown here is derived from an EMBL/GenBank/DDBJ whole genome shotgun (WGS) entry which is preliminary data.</text>
</comment>
<feature type="transmembrane region" description="Helical" evidence="2">
    <location>
        <begin position="142"/>
        <end position="163"/>
    </location>
</feature>
<organism evidence="4 5">
    <name type="scientific">Seiridium cardinale</name>
    <dbReference type="NCBI Taxonomy" id="138064"/>
    <lineage>
        <taxon>Eukaryota</taxon>
        <taxon>Fungi</taxon>
        <taxon>Dikarya</taxon>
        <taxon>Ascomycota</taxon>
        <taxon>Pezizomycotina</taxon>
        <taxon>Sordariomycetes</taxon>
        <taxon>Xylariomycetidae</taxon>
        <taxon>Amphisphaeriales</taxon>
        <taxon>Sporocadaceae</taxon>
        <taxon>Seiridium</taxon>
    </lineage>
</organism>
<name>A0ABR2XCB6_9PEZI</name>
<evidence type="ECO:0000313" key="4">
    <source>
        <dbReference type="EMBL" id="KAK9771453.1"/>
    </source>
</evidence>
<dbReference type="EMBL" id="JARVKM010000075">
    <property type="protein sequence ID" value="KAK9771453.1"/>
    <property type="molecule type" value="Genomic_DNA"/>
</dbReference>
<feature type="signal peptide" evidence="3">
    <location>
        <begin position="1"/>
        <end position="18"/>
    </location>
</feature>
<proteinExistence type="predicted"/>
<accession>A0ABR2XCB6</accession>
<reference evidence="4 5" key="1">
    <citation type="submission" date="2024-02" db="EMBL/GenBank/DDBJ databases">
        <title>First draft genome assembly of two strains of Seiridium cardinale.</title>
        <authorList>
            <person name="Emiliani G."/>
            <person name="Scali E."/>
        </authorList>
    </citation>
    <scope>NUCLEOTIDE SEQUENCE [LARGE SCALE GENOMIC DNA]</scope>
    <source>
        <strain evidence="4 5">BM-138-000479</strain>
    </source>
</reference>
<evidence type="ECO:0000256" key="1">
    <source>
        <dbReference type="SAM" id="MobiDB-lite"/>
    </source>
</evidence>
<keyword evidence="5" id="KW-1185">Reference proteome</keyword>
<keyword evidence="3" id="KW-0732">Signal</keyword>
<feature type="compositionally biased region" description="Low complexity" evidence="1">
    <location>
        <begin position="72"/>
        <end position="91"/>
    </location>
</feature>
<sequence>MQLSSIVTLALLPLLAVADGEISTQTSTTTLYKTITIQRAVSTYSATYSASFNSTSSFYQPTGTGSTSGVHATTTTKAGSSSTSSSSSTASPSIDNGNGAMSLGAANVAAAGIVGMIVAALMFTADAAPYYSSFYNKCRSEIFDAIIIQSFLLSKTSIFVFIATTTSYATRRTTLKTSVDGDTPQKFAPLSLLEIPPDWIASAPTDACVCLHEEREETVLGQNNNKSFYFFLPGVESVWRLF</sequence>
<evidence type="ECO:0000313" key="5">
    <source>
        <dbReference type="Proteomes" id="UP001465668"/>
    </source>
</evidence>
<evidence type="ECO:0000256" key="2">
    <source>
        <dbReference type="SAM" id="Phobius"/>
    </source>
</evidence>
<dbReference type="Proteomes" id="UP001465668">
    <property type="component" value="Unassembled WGS sequence"/>
</dbReference>
<keyword evidence="2" id="KW-0812">Transmembrane</keyword>
<feature type="transmembrane region" description="Helical" evidence="2">
    <location>
        <begin position="108"/>
        <end position="130"/>
    </location>
</feature>